<dbReference type="EMBL" id="JBBNAG010000010">
    <property type="protein sequence ID" value="KAK9099770.1"/>
    <property type="molecule type" value="Genomic_DNA"/>
</dbReference>
<organism evidence="8 9">
    <name type="scientific">Stephania cephalantha</name>
    <dbReference type="NCBI Taxonomy" id="152367"/>
    <lineage>
        <taxon>Eukaryota</taxon>
        <taxon>Viridiplantae</taxon>
        <taxon>Streptophyta</taxon>
        <taxon>Embryophyta</taxon>
        <taxon>Tracheophyta</taxon>
        <taxon>Spermatophyta</taxon>
        <taxon>Magnoliopsida</taxon>
        <taxon>Ranunculales</taxon>
        <taxon>Menispermaceae</taxon>
        <taxon>Menispermoideae</taxon>
        <taxon>Cissampelideae</taxon>
        <taxon>Stephania</taxon>
    </lineage>
</organism>
<dbReference type="PANTHER" id="PTHR31218">
    <property type="entry name" value="WAT1-RELATED PROTEIN"/>
    <property type="match status" value="1"/>
</dbReference>
<dbReference type="GO" id="GO:0022857">
    <property type="term" value="F:transmembrane transporter activity"/>
    <property type="evidence" value="ECO:0007669"/>
    <property type="project" value="InterPro"/>
</dbReference>
<evidence type="ECO:0000256" key="2">
    <source>
        <dbReference type="ARBA" id="ARBA00007635"/>
    </source>
</evidence>
<reference evidence="8 9" key="1">
    <citation type="submission" date="2024-01" db="EMBL/GenBank/DDBJ databases">
        <title>Genome assemblies of Stephania.</title>
        <authorList>
            <person name="Yang L."/>
        </authorList>
    </citation>
    <scope>NUCLEOTIDE SEQUENCE [LARGE SCALE GENOMIC DNA]</scope>
    <source>
        <strain evidence="8">JXDWG</strain>
        <tissue evidence="8">Leaf</tissue>
    </source>
</reference>
<dbReference type="SUPFAM" id="SSF103481">
    <property type="entry name" value="Multidrug resistance efflux transporter EmrE"/>
    <property type="match status" value="2"/>
</dbReference>
<evidence type="ECO:0000256" key="6">
    <source>
        <dbReference type="RuleBase" id="RU363077"/>
    </source>
</evidence>
<evidence type="ECO:0000256" key="5">
    <source>
        <dbReference type="ARBA" id="ARBA00023136"/>
    </source>
</evidence>
<keyword evidence="9" id="KW-1185">Reference proteome</keyword>
<proteinExistence type="inferred from homology"/>
<keyword evidence="4 6" id="KW-1133">Transmembrane helix</keyword>
<protein>
    <recommendedName>
        <fullName evidence="6">WAT1-related protein</fullName>
    </recommendedName>
</protein>
<feature type="transmembrane region" description="Helical" evidence="6">
    <location>
        <begin position="198"/>
        <end position="219"/>
    </location>
</feature>
<dbReference type="Proteomes" id="UP001419268">
    <property type="component" value="Unassembled WGS sequence"/>
</dbReference>
<feature type="transmembrane region" description="Helical" evidence="6">
    <location>
        <begin position="257"/>
        <end position="284"/>
    </location>
</feature>
<keyword evidence="3 6" id="KW-0812">Transmembrane</keyword>
<name>A0AAP0EX09_9MAGN</name>
<dbReference type="AlphaFoldDB" id="A0AAP0EX09"/>
<evidence type="ECO:0000313" key="9">
    <source>
        <dbReference type="Proteomes" id="UP001419268"/>
    </source>
</evidence>
<evidence type="ECO:0000256" key="1">
    <source>
        <dbReference type="ARBA" id="ARBA00004141"/>
    </source>
</evidence>
<feature type="transmembrane region" description="Helical" evidence="6">
    <location>
        <begin position="61"/>
        <end position="84"/>
    </location>
</feature>
<feature type="transmembrane region" description="Helical" evidence="6">
    <location>
        <begin position="296"/>
        <end position="317"/>
    </location>
</feature>
<feature type="transmembrane region" description="Helical" evidence="6">
    <location>
        <begin position="122"/>
        <end position="146"/>
    </location>
</feature>
<comment type="subcellular location">
    <subcellularLocation>
        <location evidence="1 6">Membrane</location>
        <topology evidence="1 6">Multi-pass membrane protein</topology>
    </subcellularLocation>
</comment>
<comment type="caution">
    <text evidence="8">The sequence shown here is derived from an EMBL/GenBank/DDBJ whole genome shotgun (WGS) entry which is preliminary data.</text>
</comment>
<evidence type="ECO:0000259" key="7">
    <source>
        <dbReference type="Pfam" id="PF00892"/>
    </source>
</evidence>
<gene>
    <name evidence="8" type="ORF">Scep_023200</name>
</gene>
<sequence>MKMKNAMMKDWCGKRLQELYYTPHVLMIMSSLTIALYLLLLKLFDGVSSPSAAPPPLFASAPAIIVFYQHLISSFLLFPLCLFSHRDKRPLFSFQLFCWAFLLGFLQITLSELLLLTTSQRYVPATIQTAIINASPAIVFVFALIFKRESFKFWSIRDQAKLWGLVISLLGATIMVLWPGPELRDPTRLGETQTQSNWALGCLLVSCGVMALASSTLLVEHVATKFDSNMSLAAMTSLSGAIQSGIVAAITEKNGSAWLGLFQCGLGIGTILYGGIVVAGLMFYAQIWCIHKQGPVFVGAFSPLLIVFSFLLETPIFGTCVRAGSVFGSIIVVFGLYLLLWGKAVVEEEESIYGGSKTIEENYPIIVPNYESLGLNYPLISNMSGFPILVT</sequence>
<feature type="domain" description="EamA" evidence="7">
    <location>
        <begin position="62"/>
        <end position="176"/>
    </location>
</feature>
<evidence type="ECO:0000313" key="8">
    <source>
        <dbReference type="EMBL" id="KAK9099770.1"/>
    </source>
</evidence>
<keyword evidence="5 6" id="KW-0472">Membrane</keyword>
<feature type="transmembrane region" description="Helical" evidence="6">
    <location>
        <begin position="21"/>
        <end position="41"/>
    </location>
</feature>
<accession>A0AAP0EX09</accession>
<feature type="transmembrane region" description="Helical" evidence="6">
    <location>
        <begin position="96"/>
        <end position="116"/>
    </location>
</feature>
<evidence type="ECO:0000256" key="3">
    <source>
        <dbReference type="ARBA" id="ARBA00022692"/>
    </source>
</evidence>
<dbReference type="GO" id="GO:0016020">
    <property type="term" value="C:membrane"/>
    <property type="evidence" value="ECO:0007669"/>
    <property type="project" value="UniProtKB-SubCell"/>
</dbReference>
<dbReference type="InterPro" id="IPR000620">
    <property type="entry name" value="EamA_dom"/>
</dbReference>
<dbReference type="InterPro" id="IPR030184">
    <property type="entry name" value="WAT1-related"/>
</dbReference>
<evidence type="ECO:0000256" key="4">
    <source>
        <dbReference type="ARBA" id="ARBA00022989"/>
    </source>
</evidence>
<feature type="transmembrane region" description="Helical" evidence="6">
    <location>
        <begin position="323"/>
        <end position="341"/>
    </location>
</feature>
<feature type="transmembrane region" description="Helical" evidence="6">
    <location>
        <begin position="162"/>
        <end position="178"/>
    </location>
</feature>
<feature type="transmembrane region" description="Helical" evidence="6">
    <location>
        <begin position="231"/>
        <end position="251"/>
    </location>
</feature>
<dbReference type="Pfam" id="PF00892">
    <property type="entry name" value="EamA"/>
    <property type="match status" value="1"/>
</dbReference>
<comment type="similarity">
    <text evidence="2 6">Belongs to the drug/metabolite transporter (DMT) superfamily. Plant drug/metabolite exporter (P-DME) (TC 2.A.7.4) family.</text>
</comment>
<dbReference type="InterPro" id="IPR037185">
    <property type="entry name" value="EmrE-like"/>
</dbReference>